<evidence type="ECO:0000313" key="19">
    <source>
        <dbReference type="Proteomes" id="UP000178606"/>
    </source>
</evidence>
<dbReference type="Pfam" id="PF00226">
    <property type="entry name" value="DnaJ"/>
    <property type="match status" value="1"/>
</dbReference>
<feature type="binding site" evidence="14">
    <location>
        <position position="200"/>
    </location>
    <ligand>
        <name>Zn(2+)</name>
        <dbReference type="ChEBI" id="CHEBI:29105"/>
        <label>2</label>
    </ligand>
</feature>
<dbReference type="CDD" id="cd10719">
    <property type="entry name" value="DnaJ_zf"/>
    <property type="match status" value="1"/>
</dbReference>
<evidence type="ECO:0000256" key="14">
    <source>
        <dbReference type="HAMAP-Rule" id="MF_01152"/>
    </source>
</evidence>
<dbReference type="CDD" id="cd06257">
    <property type="entry name" value="DnaJ"/>
    <property type="match status" value="1"/>
</dbReference>
<keyword evidence="3 14" id="KW-0963">Cytoplasm</keyword>
<evidence type="ECO:0000256" key="2">
    <source>
        <dbReference type="ARBA" id="ARBA00011738"/>
    </source>
</evidence>
<evidence type="ECO:0000259" key="16">
    <source>
        <dbReference type="PROSITE" id="PS50076"/>
    </source>
</evidence>
<evidence type="ECO:0000256" key="10">
    <source>
        <dbReference type="ARBA" id="ARBA00023186"/>
    </source>
</evidence>
<evidence type="ECO:0000256" key="13">
    <source>
        <dbReference type="ARBA" id="ARBA00067609"/>
    </source>
</evidence>
<dbReference type="GO" id="GO:0005737">
    <property type="term" value="C:cytoplasm"/>
    <property type="evidence" value="ECO:0007669"/>
    <property type="project" value="UniProtKB-SubCell"/>
</dbReference>
<evidence type="ECO:0000256" key="1">
    <source>
        <dbReference type="ARBA" id="ARBA00004496"/>
    </source>
</evidence>
<evidence type="ECO:0000256" key="11">
    <source>
        <dbReference type="ARBA" id="ARBA00053423"/>
    </source>
</evidence>
<evidence type="ECO:0000256" key="12">
    <source>
        <dbReference type="ARBA" id="ARBA00061004"/>
    </source>
</evidence>
<dbReference type="SMART" id="SM00271">
    <property type="entry name" value="DnaJ"/>
    <property type="match status" value="1"/>
</dbReference>
<name>A0A1F6C3I6_HANXR</name>
<feature type="repeat" description="CXXCXGXG motif" evidence="14">
    <location>
        <begin position="174"/>
        <end position="181"/>
    </location>
</feature>
<feature type="domain" description="CR-type" evidence="17">
    <location>
        <begin position="144"/>
        <end position="226"/>
    </location>
</feature>
<dbReference type="GO" id="GO:0051082">
    <property type="term" value="F:unfolded protein binding"/>
    <property type="evidence" value="ECO:0007669"/>
    <property type="project" value="UniProtKB-UniRule"/>
</dbReference>
<dbReference type="PANTHER" id="PTHR43096:SF48">
    <property type="entry name" value="CHAPERONE PROTEIN DNAJ"/>
    <property type="match status" value="1"/>
</dbReference>
<dbReference type="CDD" id="cd10747">
    <property type="entry name" value="DnaJ_C"/>
    <property type="match status" value="1"/>
</dbReference>
<dbReference type="FunFam" id="2.10.230.10:FF:000002">
    <property type="entry name" value="Molecular chaperone DnaJ"/>
    <property type="match status" value="1"/>
</dbReference>
<dbReference type="PRINTS" id="PR00625">
    <property type="entry name" value="JDOMAIN"/>
</dbReference>
<comment type="subunit">
    <text evidence="2 14">Homodimer.</text>
</comment>
<dbReference type="AlphaFoldDB" id="A0A1F6C3I6"/>
<evidence type="ECO:0000256" key="9">
    <source>
        <dbReference type="ARBA" id="ARBA00023016"/>
    </source>
</evidence>
<feature type="repeat" description="CXXCXGXG motif" evidence="14">
    <location>
        <begin position="214"/>
        <end position="221"/>
    </location>
</feature>
<comment type="subcellular location">
    <subcellularLocation>
        <location evidence="1 14">Cytoplasm</location>
    </subcellularLocation>
</comment>
<comment type="caution">
    <text evidence="18">The sequence shown here is derived from an EMBL/GenBank/DDBJ whole genome shotgun (WGS) entry which is preliminary data.</text>
</comment>
<evidence type="ECO:0000256" key="8">
    <source>
        <dbReference type="ARBA" id="ARBA00022833"/>
    </source>
</evidence>
<dbReference type="GO" id="GO:0042026">
    <property type="term" value="P:protein refolding"/>
    <property type="evidence" value="ECO:0007669"/>
    <property type="project" value="TreeGrafter"/>
</dbReference>
<dbReference type="GO" id="GO:0031072">
    <property type="term" value="F:heat shock protein binding"/>
    <property type="evidence" value="ECO:0007669"/>
    <property type="project" value="InterPro"/>
</dbReference>
<feature type="binding site" evidence="14">
    <location>
        <position position="203"/>
    </location>
    <ligand>
        <name>Zn(2+)</name>
        <dbReference type="ChEBI" id="CHEBI:29105"/>
        <label>2</label>
    </ligand>
</feature>
<dbReference type="Gene3D" id="2.10.230.10">
    <property type="entry name" value="Heat shock protein DnaJ, cysteine-rich domain"/>
    <property type="match status" value="1"/>
</dbReference>
<comment type="similarity">
    <text evidence="12 14">Belongs to the DnaJ family.</text>
</comment>
<dbReference type="Pfam" id="PF00684">
    <property type="entry name" value="DnaJ_CXXCXGXG"/>
    <property type="match status" value="1"/>
</dbReference>
<dbReference type="SUPFAM" id="SSF46565">
    <property type="entry name" value="Chaperone J-domain"/>
    <property type="match status" value="1"/>
</dbReference>
<keyword evidence="5 14" id="KW-0479">Metal-binding</keyword>
<dbReference type="Gene3D" id="2.60.260.20">
    <property type="entry name" value="Urease metallochaperone UreE, N-terminal domain"/>
    <property type="match status" value="2"/>
</dbReference>
<accession>A0A1F6C3I6</accession>
<dbReference type="PROSITE" id="PS51188">
    <property type="entry name" value="ZF_CR"/>
    <property type="match status" value="1"/>
</dbReference>
<dbReference type="Pfam" id="PF01556">
    <property type="entry name" value="DnaJ_C"/>
    <property type="match status" value="1"/>
</dbReference>
<organism evidence="18 19">
    <name type="scientific">Handelsmanbacteria sp. (strain RIFCSPLOWO2_12_FULL_64_10)</name>
    <dbReference type="NCBI Taxonomy" id="1817868"/>
    <lineage>
        <taxon>Bacteria</taxon>
        <taxon>Candidatus Handelsmaniibacteriota</taxon>
    </lineage>
</organism>
<evidence type="ECO:0000256" key="6">
    <source>
        <dbReference type="ARBA" id="ARBA00022737"/>
    </source>
</evidence>
<dbReference type="Proteomes" id="UP000178606">
    <property type="component" value="Unassembled WGS sequence"/>
</dbReference>
<dbReference type="FunFam" id="2.60.260.20:FF:000004">
    <property type="entry name" value="Molecular chaperone DnaJ"/>
    <property type="match status" value="1"/>
</dbReference>
<dbReference type="GO" id="GO:0008270">
    <property type="term" value="F:zinc ion binding"/>
    <property type="evidence" value="ECO:0007669"/>
    <property type="project" value="UniProtKB-UniRule"/>
</dbReference>
<proteinExistence type="inferred from homology"/>
<dbReference type="HAMAP" id="MF_01152">
    <property type="entry name" value="DnaJ"/>
    <property type="match status" value="1"/>
</dbReference>
<evidence type="ECO:0000256" key="3">
    <source>
        <dbReference type="ARBA" id="ARBA00022490"/>
    </source>
</evidence>
<evidence type="ECO:0000313" key="18">
    <source>
        <dbReference type="EMBL" id="OGG43701.1"/>
    </source>
</evidence>
<comment type="domain">
    <text evidence="14">The J domain is necessary and sufficient to stimulate DnaK ATPase activity. Zinc center 1 plays an important role in the autonomous, DnaK-independent chaperone activity of DnaJ. Zinc center 2 is essential for interaction with DnaK and for DnaJ activity.</text>
</comment>
<feature type="domain" description="J" evidence="16">
    <location>
        <begin position="5"/>
        <end position="70"/>
    </location>
</feature>
<dbReference type="GO" id="GO:0005524">
    <property type="term" value="F:ATP binding"/>
    <property type="evidence" value="ECO:0007669"/>
    <property type="project" value="InterPro"/>
</dbReference>
<dbReference type="NCBIfam" id="TIGR02349">
    <property type="entry name" value="DnaJ_bact"/>
    <property type="match status" value="1"/>
</dbReference>
<dbReference type="FunFam" id="1.10.287.110:FF:000034">
    <property type="entry name" value="Chaperone protein DnaJ"/>
    <property type="match status" value="1"/>
</dbReference>
<feature type="repeat" description="CXXCXGXG motif" evidence="14">
    <location>
        <begin position="200"/>
        <end position="207"/>
    </location>
</feature>
<dbReference type="GO" id="GO:0006260">
    <property type="term" value="P:DNA replication"/>
    <property type="evidence" value="ECO:0007669"/>
    <property type="project" value="UniProtKB-KW"/>
</dbReference>
<comment type="function">
    <text evidence="11 14">Participates actively in the response to hyperosmotic and heat shock by preventing the aggregation of stress-denatured proteins and by disaggregating proteins, also in an autonomous, DnaK-independent fashion. Unfolded proteins bind initially to DnaJ; upon interaction with the DnaJ-bound protein, DnaK hydrolyzes its bound ATP, resulting in the formation of a stable complex. GrpE releases ADP from DnaK; ATP binding to DnaK triggers the release of the substrate protein, thus completing the reaction cycle. Several rounds of ATP-dependent interactions between DnaJ, DnaK and GrpE are required for fully efficient folding. Also involved, together with DnaK and GrpE, in the DNA replication of plasmids through activation of initiation proteins.</text>
</comment>
<dbReference type="PANTHER" id="PTHR43096">
    <property type="entry name" value="DNAJ HOMOLOG 1, MITOCHONDRIAL-RELATED"/>
    <property type="match status" value="1"/>
</dbReference>
<dbReference type="GO" id="GO:0009408">
    <property type="term" value="P:response to heat"/>
    <property type="evidence" value="ECO:0007669"/>
    <property type="project" value="InterPro"/>
</dbReference>
<protein>
    <recommendedName>
        <fullName evidence="13 14">Chaperone protein DnaJ</fullName>
    </recommendedName>
</protein>
<dbReference type="InterPro" id="IPR036869">
    <property type="entry name" value="J_dom_sf"/>
</dbReference>
<comment type="cofactor">
    <cofactor evidence="14">
        <name>Zn(2+)</name>
        <dbReference type="ChEBI" id="CHEBI:29105"/>
    </cofactor>
    <text evidence="14">Binds 2 Zn(2+) ions per monomer.</text>
</comment>
<dbReference type="InterPro" id="IPR036410">
    <property type="entry name" value="HSP_DnaJ_Cys-rich_dom_sf"/>
</dbReference>
<dbReference type="NCBIfam" id="NF008035">
    <property type="entry name" value="PRK10767.1"/>
    <property type="match status" value="1"/>
</dbReference>
<dbReference type="InterPro" id="IPR001623">
    <property type="entry name" value="DnaJ_domain"/>
</dbReference>
<evidence type="ECO:0000256" key="15">
    <source>
        <dbReference type="PROSITE-ProRule" id="PRU00546"/>
    </source>
</evidence>
<dbReference type="InterPro" id="IPR008971">
    <property type="entry name" value="HSP40/DnaJ_pept-bd"/>
</dbReference>
<dbReference type="InterPro" id="IPR001305">
    <property type="entry name" value="HSP_DnaJ_Cys-rich_dom"/>
</dbReference>
<evidence type="ECO:0000256" key="5">
    <source>
        <dbReference type="ARBA" id="ARBA00022723"/>
    </source>
</evidence>
<keyword evidence="8 14" id="KW-0862">Zinc</keyword>
<dbReference type="InterPro" id="IPR012724">
    <property type="entry name" value="DnaJ"/>
</dbReference>
<dbReference type="SUPFAM" id="SSF57938">
    <property type="entry name" value="DnaJ/Hsp40 cysteine-rich domain"/>
    <property type="match status" value="1"/>
</dbReference>
<feature type="binding site" evidence="14">
    <location>
        <position position="174"/>
    </location>
    <ligand>
        <name>Zn(2+)</name>
        <dbReference type="ChEBI" id="CHEBI:29105"/>
        <label>2</label>
    </ligand>
</feature>
<dbReference type="SUPFAM" id="SSF49493">
    <property type="entry name" value="HSP40/DnaJ peptide-binding domain"/>
    <property type="match status" value="2"/>
</dbReference>
<evidence type="ECO:0000259" key="17">
    <source>
        <dbReference type="PROSITE" id="PS51188"/>
    </source>
</evidence>
<dbReference type="PROSITE" id="PS00636">
    <property type="entry name" value="DNAJ_1"/>
    <property type="match status" value="1"/>
</dbReference>
<gene>
    <name evidence="14" type="primary">dnaJ</name>
    <name evidence="18" type="ORF">A3F84_27300</name>
</gene>
<feature type="binding site" evidence="14">
    <location>
        <position position="217"/>
    </location>
    <ligand>
        <name>Zn(2+)</name>
        <dbReference type="ChEBI" id="CHEBI:29105"/>
        <label>1</label>
    </ligand>
</feature>
<feature type="binding site" evidence="14">
    <location>
        <position position="160"/>
    </location>
    <ligand>
        <name>Zn(2+)</name>
        <dbReference type="ChEBI" id="CHEBI:29105"/>
        <label>1</label>
    </ligand>
</feature>
<dbReference type="InterPro" id="IPR018253">
    <property type="entry name" value="DnaJ_domain_CS"/>
</dbReference>
<keyword evidence="7 14" id="KW-0863">Zinc-finger</keyword>
<feature type="zinc finger region" description="CR-type" evidence="15">
    <location>
        <begin position="144"/>
        <end position="226"/>
    </location>
</feature>
<sequence length="385" mass="41677">MSKRDYYEVLGVDRKASTDEIKKSYRKQAMKNHPDRNPGDKEAEARFKEAAEAYEVLSDPQKKQIYDQYGHEGLGGPFQSGGFQWSDFSHASDFSDIFDNLDSIFGGGIFGNLFGGRGGGRRGPQRGEDLRVSLELTLEEIAKGVQKKIKINRLHPCEVCHGAGSKGGTSAATCPTCGGVGQVRQSTRSIFGQFVNVTTCPTCRGEGKVVKDPCGACGGEGRVRGAATLSVSIPAGVSSGNYIPMRGQGNVGPRGGPAGDCIVFIEEKPHELFERHDNDVLYDLAVSFSQAALGDEVEVPTLSGRVRMKIPPGTQSGKIFRLRGKGVPEVNGYQVGDQLVRVSVWTPTRLSKREEELFQELARLENGKVPAGGKGLFEKMREVFG</sequence>
<keyword evidence="4 14" id="KW-0235">DNA replication</keyword>
<feature type="binding site" evidence="14">
    <location>
        <position position="177"/>
    </location>
    <ligand>
        <name>Zn(2+)</name>
        <dbReference type="ChEBI" id="CHEBI:29105"/>
        <label>2</label>
    </ligand>
</feature>
<reference evidence="18 19" key="1">
    <citation type="journal article" date="2016" name="Nat. Commun.">
        <title>Thousands of microbial genomes shed light on interconnected biogeochemical processes in an aquifer system.</title>
        <authorList>
            <person name="Anantharaman K."/>
            <person name="Brown C.T."/>
            <person name="Hug L.A."/>
            <person name="Sharon I."/>
            <person name="Castelle C.J."/>
            <person name="Probst A.J."/>
            <person name="Thomas B.C."/>
            <person name="Singh A."/>
            <person name="Wilkins M.J."/>
            <person name="Karaoz U."/>
            <person name="Brodie E.L."/>
            <person name="Williams K.H."/>
            <person name="Hubbard S.S."/>
            <person name="Banfield J.F."/>
        </authorList>
    </citation>
    <scope>NUCLEOTIDE SEQUENCE [LARGE SCALE GENOMIC DNA]</scope>
    <source>
        <strain evidence="19">RIFCSPLOWO2_12_FULL_64_10</strain>
    </source>
</reference>
<feature type="binding site" evidence="14">
    <location>
        <position position="214"/>
    </location>
    <ligand>
        <name>Zn(2+)</name>
        <dbReference type="ChEBI" id="CHEBI:29105"/>
        <label>1</label>
    </ligand>
</feature>
<dbReference type="EMBL" id="MFKF01000427">
    <property type="protein sequence ID" value="OGG43701.1"/>
    <property type="molecule type" value="Genomic_DNA"/>
</dbReference>
<dbReference type="PROSITE" id="PS50076">
    <property type="entry name" value="DNAJ_2"/>
    <property type="match status" value="1"/>
</dbReference>
<dbReference type="InterPro" id="IPR002939">
    <property type="entry name" value="DnaJ_C"/>
</dbReference>
<keyword evidence="9 14" id="KW-0346">Stress response</keyword>
<keyword evidence="10 14" id="KW-0143">Chaperone</keyword>
<keyword evidence="6 14" id="KW-0677">Repeat</keyword>
<evidence type="ECO:0000256" key="7">
    <source>
        <dbReference type="ARBA" id="ARBA00022771"/>
    </source>
</evidence>
<feature type="binding site" evidence="14">
    <location>
        <position position="157"/>
    </location>
    <ligand>
        <name>Zn(2+)</name>
        <dbReference type="ChEBI" id="CHEBI:29105"/>
        <label>1</label>
    </ligand>
</feature>
<feature type="repeat" description="CXXCXGXG motif" evidence="14">
    <location>
        <begin position="157"/>
        <end position="164"/>
    </location>
</feature>
<dbReference type="Gene3D" id="1.10.287.110">
    <property type="entry name" value="DnaJ domain"/>
    <property type="match status" value="1"/>
</dbReference>
<evidence type="ECO:0000256" key="4">
    <source>
        <dbReference type="ARBA" id="ARBA00022705"/>
    </source>
</evidence>